<name>A0A195EFQ2_9HYME</name>
<organism evidence="2 3">
    <name type="scientific">Trachymyrmex cornetzi</name>
    <dbReference type="NCBI Taxonomy" id="471704"/>
    <lineage>
        <taxon>Eukaryota</taxon>
        <taxon>Metazoa</taxon>
        <taxon>Ecdysozoa</taxon>
        <taxon>Arthropoda</taxon>
        <taxon>Hexapoda</taxon>
        <taxon>Insecta</taxon>
        <taxon>Pterygota</taxon>
        <taxon>Neoptera</taxon>
        <taxon>Endopterygota</taxon>
        <taxon>Hymenoptera</taxon>
        <taxon>Apocrita</taxon>
        <taxon>Aculeata</taxon>
        <taxon>Formicoidea</taxon>
        <taxon>Formicidae</taxon>
        <taxon>Myrmicinae</taxon>
        <taxon>Trachymyrmex</taxon>
    </lineage>
</organism>
<dbReference type="AlphaFoldDB" id="A0A195EFQ2"/>
<evidence type="ECO:0000313" key="3">
    <source>
        <dbReference type="Proteomes" id="UP000078492"/>
    </source>
</evidence>
<accession>A0A195EFQ2</accession>
<sequence>MHTKRAYTAYLRDGTISAHFRRTCTKPRITVRARPTPLIVLDTLGRISLSSLFATPRYDVLRAGGKEEEEEREAGREGYVSIDAKT</sequence>
<feature type="region of interest" description="Disordered" evidence="1">
    <location>
        <begin position="65"/>
        <end position="86"/>
    </location>
</feature>
<keyword evidence="3" id="KW-1185">Reference proteome</keyword>
<protein>
    <submittedName>
        <fullName evidence="2">Uncharacterized protein</fullName>
    </submittedName>
</protein>
<evidence type="ECO:0000256" key="1">
    <source>
        <dbReference type="SAM" id="MobiDB-lite"/>
    </source>
</evidence>
<proteinExistence type="predicted"/>
<dbReference type="EMBL" id="KQ978957">
    <property type="protein sequence ID" value="KYN27100.1"/>
    <property type="molecule type" value="Genomic_DNA"/>
</dbReference>
<gene>
    <name evidence="2" type="ORF">ALC57_03443</name>
</gene>
<reference evidence="2 3" key="1">
    <citation type="submission" date="2015-09" db="EMBL/GenBank/DDBJ databases">
        <title>Trachymyrmex cornetzi WGS genome.</title>
        <authorList>
            <person name="Nygaard S."/>
            <person name="Hu H."/>
            <person name="Boomsma J."/>
            <person name="Zhang G."/>
        </authorList>
    </citation>
    <scope>NUCLEOTIDE SEQUENCE [LARGE SCALE GENOMIC DNA]</scope>
    <source>
        <strain evidence="2">Tcor2-1</strain>
        <tissue evidence="2">Whole body</tissue>
    </source>
</reference>
<dbReference type="Proteomes" id="UP000078492">
    <property type="component" value="Unassembled WGS sequence"/>
</dbReference>
<evidence type="ECO:0000313" key="2">
    <source>
        <dbReference type="EMBL" id="KYN27100.1"/>
    </source>
</evidence>